<feature type="binding site" evidence="1">
    <location>
        <position position="220"/>
    </location>
    <ligand>
        <name>Mg(2+)</name>
        <dbReference type="ChEBI" id="CHEBI:18420"/>
        <label>2</label>
    </ligand>
</feature>
<dbReference type="GO" id="GO:0000103">
    <property type="term" value="P:sulfate assimilation"/>
    <property type="evidence" value="ECO:0007669"/>
    <property type="project" value="TreeGrafter"/>
</dbReference>
<dbReference type="InterPro" id="IPR050725">
    <property type="entry name" value="CysQ/Inositol_MonoPase"/>
</dbReference>
<comment type="caution">
    <text evidence="3">The sequence shown here is derived from an EMBL/GenBank/DDBJ whole genome shotgun (WGS) entry which is preliminary data.</text>
</comment>
<dbReference type="GO" id="GO:0008441">
    <property type="term" value="F:3'(2'),5'-bisphosphate nucleotidase activity"/>
    <property type="evidence" value="ECO:0007669"/>
    <property type="project" value="TreeGrafter"/>
</dbReference>
<evidence type="ECO:0000256" key="2">
    <source>
        <dbReference type="SAM" id="MobiDB-lite"/>
    </source>
</evidence>
<dbReference type="EMBL" id="BONZ01000008">
    <property type="protein sequence ID" value="GIH12593.1"/>
    <property type="molecule type" value="Genomic_DNA"/>
</dbReference>
<keyword evidence="4" id="KW-1185">Reference proteome</keyword>
<dbReference type="SUPFAM" id="SSF56655">
    <property type="entry name" value="Carbohydrate phosphatase"/>
    <property type="match status" value="1"/>
</dbReference>
<reference evidence="3" key="1">
    <citation type="submission" date="2021-01" db="EMBL/GenBank/DDBJ databases">
        <title>Whole genome shotgun sequence of Rugosimonospora africana NBRC 104875.</title>
        <authorList>
            <person name="Komaki H."/>
            <person name="Tamura T."/>
        </authorList>
    </citation>
    <scope>NUCLEOTIDE SEQUENCE</scope>
    <source>
        <strain evidence="3">NBRC 104875</strain>
    </source>
</reference>
<feature type="binding site" evidence="1">
    <location>
        <position position="84"/>
    </location>
    <ligand>
        <name>Mg(2+)</name>
        <dbReference type="ChEBI" id="CHEBI:18420"/>
        <label>1</label>
        <note>catalytic</note>
    </ligand>
</feature>
<comment type="cofactor">
    <cofactor evidence="1">
        <name>Mg(2+)</name>
        <dbReference type="ChEBI" id="CHEBI:18420"/>
    </cofactor>
</comment>
<dbReference type="AlphaFoldDB" id="A0A8J3QN37"/>
<keyword evidence="1" id="KW-0479">Metal-binding</keyword>
<organism evidence="3 4">
    <name type="scientific">Rugosimonospora africana</name>
    <dbReference type="NCBI Taxonomy" id="556532"/>
    <lineage>
        <taxon>Bacteria</taxon>
        <taxon>Bacillati</taxon>
        <taxon>Actinomycetota</taxon>
        <taxon>Actinomycetes</taxon>
        <taxon>Micromonosporales</taxon>
        <taxon>Micromonosporaceae</taxon>
        <taxon>Rugosimonospora</taxon>
    </lineage>
</organism>
<dbReference type="GO" id="GO:0050427">
    <property type="term" value="P:3'-phosphoadenosine 5'-phosphosulfate metabolic process"/>
    <property type="evidence" value="ECO:0007669"/>
    <property type="project" value="TreeGrafter"/>
</dbReference>
<feature type="binding site" evidence="1">
    <location>
        <position position="87"/>
    </location>
    <ligand>
        <name>Mg(2+)</name>
        <dbReference type="ChEBI" id="CHEBI:18420"/>
        <label>1</label>
        <note>catalytic</note>
    </ligand>
</feature>
<dbReference type="GO" id="GO:0046872">
    <property type="term" value="F:metal ion binding"/>
    <property type="evidence" value="ECO:0007669"/>
    <property type="project" value="UniProtKB-KW"/>
</dbReference>
<dbReference type="Gene3D" id="3.40.190.80">
    <property type="match status" value="1"/>
</dbReference>
<feature type="binding site" evidence="1">
    <location>
        <position position="65"/>
    </location>
    <ligand>
        <name>Mg(2+)</name>
        <dbReference type="ChEBI" id="CHEBI:18420"/>
        <label>1</label>
        <note>catalytic</note>
    </ligand>
</feature>
<evidence type="ECO:0000313" key="4">
    <source>
        <dbReference type="Proteomes" id="UP000642748"/>
    </source>
</evidence>
<dbReference type="CDD" id="cd01638">
    <property type="entry name" value="CysQ"/>
    <property type="match status" value="1"/>
</dbReference>
<dbReference type="PRINTS" id="PR00377">
    <property type="entry name" value="IMPHPHTASES"/>
</dbReference>
<feature type="region of interest" description="Disordered" evidence="2">
    <location>
        <begin position="138"/>
        <end position="163"/>
    </location>
</feature>
<accession>A0A8J3QN37</accession>
<protein>
    <submittedName>
        <fullName evidence="3">3'(2'),5'-bisphosphate nucleotidase CysQ</fullName>
    </submittedName>
</protein>
<name>A0A8J3QN37_9ACTN</name>
<dbReference type="Proteomes" id="UP000642748">
    <property type="component" value="Unassembled WGS sequence"/>
</dbReference>
<evidence type="ECO:0000256" key="1">
    <source>
        <dbReference type="PIRSR" id="PIRSR600760-2"/>
    </source>
</evidence>
<dbReference type="PANTHER" id="PTHR43028:SF5">
    <property type="entry name" value="3'(2'),5'-BISPHOSPHATE NUCLEOTIDASE 1"/>
    <property type="match status" value="1"/>
</dbReference>
<dbReference type="Gene3D" id="3.30.540.10">
    <property type="entry name" value="Fructose-1,6-Bisphosphatase, subunit A, domain 1"/>
    <property type="match status" value="1"/>
</dbReference>
<sequence length="274" mass="28781">MPPAVDGAFARWLAEQAGELLMELRTDSDLLGDPDALRAAGDKRSHDLITAMLARWRPGDAVLSEEGVRDDPARLDAERVWIIDPLDGTREFGEPGRADWAVHIGLWARGSSAPFRLSAAAVALPAQHRVFGTDFPPGYPPMSPSSAQAPSGTGAGQRTSAGGALRIAASRTRPPAVLERVVDELGATVVPMGSAGAKIAAVVTGEVDAYVHAGGQYEWDSAAPVAVATATGLHASRIDGSALEYNQADPKLHDIVVCRKDLASRLLAALRSSR</sequence>
<dbReference type="Pfam" id="PF00459">
    <property type="entry name" value="Inositol_P"/>
    <property type="match status" value="1"/>
</dbReference>
<evidence type="ECO:0000313" key="3">
    <source>
        <dbReference type="EMBL" id="GIH12593.1"/>
    </source>
</evidence>
<feature type="binding site" evidence="1">
    <location>
        <position position="86"/>
    </location>
    <ligand>
        <name>Mg(2+)</name>
        <dbReference type="ChEBI" id="CHEBI:18420"/>
        <label>1</label>
        <note>catalytic</note>
    </ligand>
</feature>
<dbReference type="InterPro" id="IPR000760">
    <property type="entry name" value="Inositol_monophosphatase-like"/>
</dbReference>
<keyword evidence="1" id="KW-0460">Magnesium</keyword>
<dbReference type="RefSeq" id="WP_203916299.1">
    <property type="nucleotide sequence ID" value="NZ_BONZ01000008.1"/>
</dbReference>
<proteinExistence type="predicted"/>
<dbReference type="PANTHER" id="PTHR43028">
    <property type="entry name" value="3'(2'),5'-BISPHOSPHATE NUCLEOTIDASE 1"/>
    <property type="match status" value="1"/>
</dbReference>
<gene>
    <name evidence="3" type="ORF">Raf01_07650</name>
</gene>